<sequence length="295" mass="32371">MSRTPPVAPDPDAGPVFDPPLGHDEWRESRDRMTALGERCLGPERAQRLVRSEVLLTHRPSKAPSPPARWRGTRLGGGPRLAPGTPWPSAEGRPLDLLAVVDCAELAEVGSREALPDDGWLNFFYDSVADPADHAFPTPDDPVLDAAPERGWRVLYAGADVGELAPPEGAVVHPERPVRRTYTLPWTGVEEFALGDDTEGHIADLYEEWEAIDAPLMPSVYPLQEGTPVHLLGGWPLGLQGPVLEAPEWRLLLQLDTDEALGWSWGDAGRLYFGITERDLAARDFGRVWVTGQSH</sequence>
<organism evidence="2 3">
    <name type="scientific">Streptomyces sedi</name>
    <dbReference type="NCBI Taxonomy" id="555059"/>
    <lineage>
        <taxon>Bacteria</taxon>
        <taxon>Bacillati</taxon>
        <taxon>Actinomycetota</taxon>
        <taxon>Actinomycetes</taxon>
        <taxon>Kitasatosporales</taxon>
        <taxon>Streptomycetaceae</taxon>
        <taxon>Streptomyces</taxon>
    </lineage>
</organism>
<dbReference type="SUPFAM" id="SSF103032">
    <property type="entry name" value="Hypothetical protein YwqG"/>
    <property type="match status" value="1"/>
</dbReference>
<name>A0A5C4V0Q0_9ACTN</name>
<proteinExistence type="predicted"/>
<keyword evidence="3" id="KW-1185">Reference proteome</keyword>
<accession>A0A5C4V0Q0</accession>
<dbReference type="PANTHER" id="PTHR36436:SF6">
    <property type="entry name" value="SLL5081 PROTEIN"/>
    <property type="match status" value="1"/>
</dbReference>
<feature type="region of interest" description="Disordered" evidence="1">
    <location>
        <begin position="59"/>
        <end position="80"/>
    </location>
</feature>
<dbReference type="InterPro" id="IPR015315">
    <property type="entry name" value="DUF1963"/>
</dbReference>
<dbReference type="InterPro" id="IPR035948">
    <property type="entry name" value="YwqG-like_sf"/>
</dbReference>
<protein>
    <submittedName>
        <fullName evidence="2">DUF1963 domain-containing protein</fullName>
    </submittedName>
</protein>
<evidence type="ECO:0000256" key="1">
    <source>
        <dbReference type="SAM" id="MobiDB-lite"/>
    </source>
</evidence>
<dbReference type="Proteomes" id="UP000311713">
    <property type="component" value="Unassembled WGS sequence"/>
</dbReference>
<reference evidence="2 3" key="1">
    <citation type="submission" date="2019-06" db="EMBL/GenBank/DDBJ databases">
        <title>Draft genome of Streptomyces sedi sp. JCM16909.</title>
        <authorList>
            <person name="Klykleung N."/>
            <person name="Tanasupawat S."/>
            <person name="Kudo T."/>
            <person name="Yuki M."/>
            <person name="Ohkuma M."/>
        </authorList>
    </citation>
    <scope>NUCLEOTIDE SEQUENCE [LARGE SCALE GENOMIC DNA]</scope>
    <source>
        <strain evidence="2 3">JCM 16909</strain>
    </source>
</reference>
<dbReference type="AlphaFoldDB" id="A0A5C4V0Q0"/>
<gene>
    <name evidence="2" type="ORF">FH715_14940</name>
</gene>
<dbReference type="EMBL" id="VDGT01000010">
    <property type="protein sequence ID" value="TNM29434.1"/>
    <property type="molecule type" value="Genomic_DNA"/>
</dbReference>
<feature type="compositionally biased region" description="Low complexity" evidence="1">
    <location>
        <begin position="10"/>
        <end position="20"/>
    </location>
</feature>
<dbReference type="Pfam" id="PF09234">
    <property type="entry name" value="DUF1963"/>
    <property type="match status" value="1"/>
</dbReference>
<comment type="caution">
    <text evidence="2">The sequence shown here is derived from an EMBL/GenBank/DDBJ whole genome shotgun (WGS) entry which is preliminary data.</text>
</comment>
<feature type="region of interest" description="Disordered" evidence="1">
    <location>
        <begin position="1"/>
        <end position="25"/>
    </location>
</feature>
<dbReference type="Gene3D" id="2.30.320.10">
    <property type="entry name" value="YwqG-like"/>
    <property type="match status" value="1"/>
</dbReference>
<dbReference type="OrthoDB" id="4775619at2"/>
<dbReference type="RefSeq" id="WP_139645404.1">
    <property type="nucleotide sequence ID" value="NZ_BAAAZS010000129.1"/>
</dbReference>
<evidence type="ECO:0000313" key="2">
    <source>
        <dbReference type="EMBL" id="TNM29434.1"/>
    </source>
</evidence>
<evidence type="ECO:0000313" key="3">
    <source>
        <dbReference type="Proteomes" id="UP000311713"/>
    </source>
</evidence>
<dbReference type="PANTHER" id="PTHR36436">
    <property type="entry name" value="SLL5081 PROTEIN"/>
    <property type="match status" value="1"/>
</dbReference>